<name>A0A242CCU1_9ENTE</name>
<dbReference type="InterPro" id="IPR006684">
    <property type="entry name" value="YbgC/YbaW"/>
</dbReference>
<evidence type="ECO:0000313" key="4">
    <source>
        <dbReference type="EMBL" id="OTO07938.1"/>
    </source>
</evidence>
<dbReference type="Gene3D" id="3.10.129.10">
    <property type="entry name" value="Hotdog Thioesterase"/>
    <property type="match status" value="1"/>
</dbReference>
<dbReference type="GO" id="GO:0047617">
    <property type="term" value="F:fatty acyl-CoA hydrolase activity"/>
    <property type="evidence" value="ECO:0007669"/>
    <property type="project" value="TreeGrafter"/>
</dbReference>
<gene>
    <name evidence="3" type="ORF">A5880_001229</name>
    <name evidence="4" type="ORF">A5880_002208</name>
</gene>
<dbReference type="PANTHER" id="PTHR31793:SF27">
    <property type="entry name" value="NOVEL THIOESTERASE SUPERFAMILY DOMAIN AND SAPOSIN A-TYPE DOMAIN CONTAINING PROTEIN (0610012H03RIK)"/>
    <property type="match status" value="1"/>
</dbReference>
<accession>A0A242CCU1</accession>
<evidence type="ECO:0000256" key="2">
    <source>
        <dbReference type="ARBA" id="ARBA00022801"/>
    </source>
</evidence>
<dbReference type="PIRSF" id="PIRSF003230">
    <property type="entry name" value="YbgC"/>
    <property type="match status" value="1"/>
</dbReference>
<keyword evidence="5" id="KW-1185">Reference proteome</keyword>
<dbReference type="CDD" id="cd00586">
    <property type="entry name" value="4HBT"/>
    <property type="match status" value="1"/>
</dbReference>
<dbReference type="Proteomes" id="UP000195139">
    <property type="component" value="Unassembled WGS sequence"/>
</dbReference>
<organism evidence="4">
    <name type="scientific">Candidatus Enterococcus mansonii</name>
    <dbReference type="NCBI Taxonomy" id="1834181"/>
    <lineage>
        <taxon>Bacteria</taxon>
        <taxon>Bacillati</taxon>
        <taxon>Bacillota</taxon>
        <taxon>Bacilli</taxon>
        <taxon>Lactobacillales</taxon>
        <taxon>Enterococcaceae</taxon>
        <taxon>Enterococcus</taxon>
    </lineage>
</organism>
<dbReference type="PROSITE" id="PS01328">
    <property type="entry name" value="4HBCOA_THIOESTERASE"/>
    <property type="match status" value="1"/>
</dbReference>
<reference evidence="3 5" key="2">
    <citation type="submission" date="2018-07" db="EMBL/GenBank/DDBJ databases">
        <title>The Genome Sequence of Enterococcus sp. DIV0659b.</title>
        <authorList>
            <consortium name="The Broad Institute Genomics Platform"/>
            <consortium name="The Broad Institute Genomic Center for Infectious Diseases"/>
            <person name="Earl A."/>
            <person name="Manson A."/>
            <person name="Schwartman J."/>
            <person name="Gilmore M."/>
            <person name="Abouelleil A."/>
            <person name="Cao P."/>
            <person name="Chapman S."/>
            <person name="Cusick C."/>
            <person name="Shea T."/>
            <person name="Young S."/>
            <person name="Neafsey D."/>
            <person name="Nusbaum C."/>
            <person name="Birren B."/>
        </authorList>
    </citation>
    <scope>NUCLEOTIDE SEQUENCE [LARGE SCALE GENOMIC DNA]</scope>
    <source>
        <strain evidence="3 5">4G2_DIV0659</strain>
    </source>
</reference>
<dbReference type="EMBL" id="NGLE02000001">
    <property type="protein sequence ID" value="MEI5993682.1"/>
    <property type="molecule type" value="Genomic_DNA"/>
</dbReference>
<dbReference type="RefSeq" id="WP_086331086.1">
    <property type="nucleotide sequence ID" value="NZ_NGLE02000001.1"/>
</dbReference>
<dbReference type="STRING" id="1834181.A5880_002208"/>
<evidence type="ECO:0000313" key="3">
    <source>
        <dbReference type="EMBL" id="MEI5993682.1"/>
    </source>
</evidence>
<dbReference type="AlphaFoldDB" id="A0A242CCU1"/>
<dbReference type="PANTHER" id="PTHR31793">
    <property type="entry name" value="4-HYDROXYBENZOYL-COA THIOESTERASE FAMILY MEMBER"/>
    <property type="match status" value="1"/>
</dbReference>
<dbReference type="SUPFAM" id="SSF54637">
    <property type="entry name" value="Thioesterase/thiol ester dehydrase-isomerase"/>
    <property type="match status" value="1"/>
</dbReference>
<keyword evidence="2" id="KW-0378">Hydrolase</keyword>
<dbReference type="InterPro" id="IPR008272">
    <property type="entry name" value="HB-CoA_thioesterase_AS"/>
</dbReference>
<dbReference type="InterPro" id="IPR029069">
    <property type="entry name" value="HotDog_dom_sf"/>
</dbReference>
<sequence length="148" mass="17405">MNYEYRNQVRFRDTDGYGIVHHSNYFCYFEEARMAFSRNILGFSGNMLNGRALKFPVIEATCKYRQAVQYNFEETLIQLEFSIINNCKVRFTYKMKSASGKVIATGETIHAMVDDQEQLLLSVPKWIMERIEAYERGEIGEKMFSTFK</sequence>
<dbReference type="NCBIfam" id="TIGR00051">
    <property type="entry name" value="YbgC/FadM family acyl-CoA thioesterase"/>
    <property type="match status" value="1"/>
</dbReference>
<reference evidence="4" key="1">
    <citation type="submission" date="2017-05" db="EMBL/GenBank/DDBJ databases">
        <title>The Genome Sequence of Enterococcus sp. 4G2_DIV0659.</title>
        <authorList>
            <consortium name="The Broad Institute Genomics Platform"/>
            <consortium name="The Broad Institute Genomic Center for Infectious Diseases"/>
            <person name="Earl A."/>
            <person name="Manson A."/>
            <person name="Schwartman J."/>
            <person name="Gilmore M."/>
            <person name="Abouelleil A."/>
            <person name="Cao P."/>
            <person name="Chapman S."/>
            <person name="Cusick C."/>
            <person name="Shea T."/>
            <person name="Young S."/>
            <person name="Neafsey D."/>
            <person name="Nusbaum C."/>
            <person name="Birren B."/>
        </authorList>
    </citation>
    <scope>NUCLEOTIDE SEQUENCE [LARGE SCALE GENOMIC DNA]</scope>
    <source>
        <strain evidence="4">4G2_DIV0659</strain>
    </source>
</reference>
<dbReference type="OrthoDB" id="9800856at2"/>
<evidence type="ECO:0000313" key="5">
    <source>
        <dbReference type="Proteomes" id="UP000195139"/>
    </source>
</evidence>
<dbReference type="Pfam" id="PF13279">
    <property type="entry name" value="4HBT_2"/>
    <property type="match status" value="1"/>
</dbReference>
<evidence type="ECO:0000256" key="1">
    <source>
        <dbReference type="ARBA" id="ARBA00005953"/>
    </source>
</evidence>
<comment type="similarity">
    <text evidence="1">Belongs to the 4-hydroxybenzoyl-CoA thioesterase family.</text>
</comment>
<proteinExistence type="inferred from homology"/>
<evidence type="ECO:0008006" key="6">
    <source>
        <dbReference type="Google" id="ProtNLM"/>
    </source>
</evidence>
<dbReference type="EMBL" id="NGLE01000003">
    <property type="protein sequence ID" value="OTO07938.1"/>
    <property type="molecule type" value="Genomic_DNA"/>
</dbReference>
<comment type="caution">
    <text evidence="4">The sequence shown here is derived from an EMBL/GenBank/DDBJ whole genome shotgun (WGS) entry which is preliminary data.</text>
</comment>
<dbReference type="InterPro" id="IPR050563">
    <property type="entry name" value="4-hydroxybenzoyl-CoA_TE"/>
</dbReference>
<protein>
    <recommendedName>
        <fullName evidence="6">Thioesterase domain-containing protein</fullName>
    </recommendedName>
</protein>